<dbReference type="KEGG" id="mcos:GM418_23900"/>
<protein>
    <recommendedName>
        <fullName evidence="4">Capsule assembly protein Wzi</fullName>
    </recommendedName>
</protein>
<evidence type="ECO:0000256" key="1">
    <source>
        <dbReference type="SAM" id="SignalP"/>
    </source>
</evidence>
<proteinExistence type="predicted"/>
<keyword evidence="1" id="KW-0732">Signal</keyword>
<accession>A0A6I6K2D2</accession>
<sequence>MIKKGPCFYLFLSFLIFCLSVKGQNEPQFLVANSSLVSSESRLPFGLWANQDGMIKPGESFLNLTTVSGSVSGAFTNSNFWHYKAGTTLAGALGNDNYFQFNQLYAGVDYKGWALEAGMFYDKMRFGGLSSSNGNLARSRNARPVPKIRISTLAYKPVPGLQNWLFFRFEYDEGFLNDERYVDKAHLHHKSLYLKIVPAEKWTIEMGAEHFVMWGGTSRNAEIGEMPKGLNAYLHYITGRSGGGDFPIYDQQNVAGNQYGTYQLKISKAFDEFSLHFNLSHPFEDLSGVNWRNWPDNLLGLHLDFNDPERLISDVLYEFINTRHQGIVEEYRLDENTGEMKKRPADNYYNNGIYNSGVTYFQMAMSSPLFYPVKITDGISRGFVSNRFYAHHVGGKGRLLTHIYWKAQATYLEHFGTYSNPAHDEEVLFLAKFDYKNPSFPFCLGISLAADLGFNPGDIYGAQLSLSKSW</sequence>
<name>A0A6I6K2D2_9BACT</name>
<gene>
    <name evidence="2" type="ORF">GM418_23900</name>
</gene>
<dbReference type="EMBL" id="CP046401">
    <property type="protein sequence ID" value="QGY46592.1"/>
    <property type="molecule type" value="Genomic_DNA"/>
</dbReference>
<dbReference type="InterPro" id="IPR038636">
    <property type="entry name" value="Wzi_sf"/>
</dbReference>
<organism evidence="2 3">
    <name type="scientific">Maribellus comscasis</name>
    <dbReference type="NCBI Taxonomy" id="2681766"/>
    <lineage>
        <taxon>Bacteria</taxon>
        <taxon>Pseudomonadati</taxon>
        <taxon>Bacteroidota</taxon>
        <taxon>Bacteroidia</taxon>
        <taxon>Marinilabiliales</taxon>
        <taxon>Prolixibacteraceae</taxon>
        <taxon>Maribellus</taxon>
    </lineage>
</organism>
<dbReference type="AlphaFoldDB" id="A0A6I6K2D2"/>
<dbReference type="RefSeq" id="WP_158869722.1">
    <property type="nucleotide sequence ID" value="NZ_CP046401.1"/>
</dbReference>
<evidence type="ECO:0008006" key="4">
    <source>
        <dbReference type="Google" id="ProtNLM"/>
    </source>
</evidence>
<dbReference type="Gene3D" id="2.40.160.130">
    <property type="entry name" value="Capsule assembly protein Wzi"/>
    <property type="match status" value="1"/>
</dbReference>
<feature type="signal peptide" evidence="1">
    <location>
        <begin position="1"/>
        <end position="23"/>
    </location>
</feature>
<dbReference type="Pfam" id="PF14052">
    <property type="entry name" value="Caps_assemb_Wzi"/>
    <property type="match status" value="1"/>
</dbReference>
<keyword evidence="3" id="KW-1185">Reference proteome</keyword>
<evidence type="ECO:0000313" key="2">
    <source>
        <dbReference type="EMBL" id="QGY46592.1"/>
    </source>
</evidence>
<reference evidence="2 3" key="1">
    <citation type="submission" date="2019-11" db="EMBL/GenBank/DDBJ databases">
        <authorList>
            <person name="Zheng R.K."/>
            <person name="Sun C.M."/>
        </authorList>
    </citation>
    <scope>NUCLEOTIDE SEQUENCE [LARGE SCALE GENOMIC DNA]</scope>
    <source>
        <strain evidence="2 3">WC007</strain>
    </source>
</reference>
<evidence type="ECO:0000313" key="3">
    <source>
        <dbReference type="Proteomes" id="UP000428260"/>
    </source>
</evidence>
<dbReference type="InterPro" id="IPR026950">
    <property type="entry name" value="Caps_assemb_Wzi"/>
</dbReference>
<feature type="chain" id="PRO_5026050138" description="Capsule assembly protein Wzi" evidence="1">
    <location>
        <begin position="24"/>
        <end position="470"/>
    </location>
</feature>
<dbReference type="Proteomes" id="UP000428260">
    <property type="component" value="Chromosome"/>
</dbReference>